<feature type="compositionally biased region" description="Polar residues" evidence="2">
    <location>
        <begin position="755"/>
        <end position="768"/>
    </location>
</feature>
<dbReference type="PANTHER" id="PTHR21560">
    <property type="entry name" value="VERY KIND PROTEIN"/>
    <property type="match status" value="1"/>
</dbReference>
<proteinExistence type="predicted"/>
<dbReference type="InterPro" id="IPR029899">
    <property type="entry name" value="KNDC1"/>
</dbReference>
<dbReference type="GO" id="GO:0032045">
    <property type="term" value="C:guanyl-nucleotide exchange factor complex"/>
    <property type="evidence" value="ECO:0007669"/>
    <property type="project" value="TreeGrafter"/>
</dbReference>
<dbReference type="EMBL" id="JAODUO010000772">
    <property type="protein sequence ID" value="KAK2174846.1"/>
    <property type="molecule type" value="Genomic_DNA"/>
</dbReference>
<evidence type="ECO:0000256" key="1">
    <source>
        <dbReference type="ARBA" id="ARBA00022737"/>
    </source>
</evidence>
<dbReference type="SUPFAM" id="SSF56112">
    <property type="entry name" value="Protein kinase-like (PK-like)"/>
    <property type="match status" value="1"/>
</dbReference>
<dbReference type="Gene3D" id="1.10.510.10">
    <property type="entry name" value="Transferase(Phosphotransferase) domain 1"/>
    <property type="match status" value="1"/>
</dbReference>
<dbReference type="InterPro" id="IPR011009">
    <property type="entry name" value="Kinase-like_dom_sf"/>
</dbReference>
<evidence type="ECO:0000256" key="2">
    <source>
        <dbReference type="SAM" id="MobiDB-lite"/>
    </source>
</evidence>
<dbReference type="GO" id="GO:0048814">
    <property type="term" value="P:regulation of dendrite morphogenesis"/>
    <property type="evidence" value="ECO:0007669"/>
    <property type="project" value="TreeGrafter"/>
</dbReference>
<feature type="region of interest" description="Disordered" evidence="2">
    <location>
        <begin position="399"/>
        <end position="434"/>
    </location>
</feature>
<feature type="compositionally biased region" description="Basic and acidic residues" evidence="2">
    <location>
        <begin position="625"/>
        <end position="660"/>
    </location>
</feature>
<name>A0AAD9KP16_RIDPI</name>
<keyword evidence="1" id="KW-0677">Repeat</keyword>
<feature type="domain" description="KIND" evidence="3">
    <location>
        <begin position="4"/>
        <end position="170"/>
    </location>
</feature>
<feature type="compositionally biased region" description="Polar residues" evidence="2">
    <location>
        <begin position="581"/>
        <end position="592"/>
    </location>
</feature>
<gene>
    <name evidence="4" type="ORF">NP493_774g01032</name>
</gene>
<organism evidence="4 5">
    <name type="scientific">Ridgeia piscesae</name>
    <name type="common">Tubeworm</name>
    <dbReference type="NCBI Taxonomy" id="27915"/>
    <lineage>
        <taxon>Eukaryota</taxon>
        <taxon>Metazoa</taxon>
        <taxon>Spiralia</taxon>
        <taxon>Lophotrochozoa</taxon>
        <taxon>Annelida</taxon>
        <taxon>Polychaeta</taxon>
        <taxon>Sedentaria</taxon>
        <taxon>Canalipalpata</taxon>
        <taxon>Sabellida</taxon>
        <taxon>Siboglinidae</taxon>
        <taxon>Ridgeia</taxon>
    </lineage>
</organism>
<dbReference type="GO" id="GO:0007264">
    <property type="term" value="P:small GTPase-mediated signal transduction"/>
    <property type="evidence" value="ECO:0007669"/>
    <property type="project" value="InterPro"/>
</dbReference>
<feature type="region of interest" description="Disordered" evidence="2">
    <location>
        <begin position="568"/>
        <end position="673"/>
    </location>
</feature>
<keyword evidence="5" id="KW-1185">Reference proteome</keyword>
<evidence type="ECO:0000313" key="4">
    <source>
        <dbReference type="EMBL" id="KAK2174846.1"/>
    </source>
</evidence>
<dbReference type="PROSITE" id="PS51377">
    <property type="entry name" value="KIND"/>
    <property type="match status" value="1"/>
</dbReference>
<dbReference type="GO" id="GO:0005085">
    <property type="term" value="F:guanyl-nucleotide exchange factor activity"/>
    <property type="evidence" value="ECO:0007669"/>
    <property type="project" value="InterPro"/>
</dbReference>
<dbReference type="PANTHER" id="PTHR21560:SF0">
    <property type="entry name" value="KINASE NON-CATALYTIC C-LOBE DOMAIN-CONTAINING PROTEIN 1"/>
    <property type="match status" value="1"/>
</dbReference>
<feature type="compositionally biased region" description="Basic residues" evidence="2">
    <location>
        <begin position="609"/>
        <end position="623"/>
    </location>
</feature>
<comment type="caution">
    <text evidence="4">The sequence shown here is derived from an EMBL/GenBank/DDBJ whole genome shotgun (WGS) entry which is preliminary data.</text>
</comment>
<reference evidence="4" key="1">
    <citation type="journal article" date="2023" name="Mol. Biol. Evol.">
        <title>Third-Generation Sequencing Reveals the Adaptive Role of the Epigenome in Three Deep-Sea Polychaetes.</title>
        <authorList>
            <person name="Perez M."/>
            <person name="Aroh O."/>
            <person name="Sun Y."/>
            <person name="Lan Y."/>
            <person name="Juniper S.K."/>
            <person name="Young C.R."/>
            <person name="Angers B."/>
            <person name="Qian P.Y."/>
        </authorList>
    </citation>
    <scope>NUCLEOTIDE SEQUENCE</scope>
    <source>
        <strain evidence="4">R07B-5</strain>
    </source>
</reference>
<dbReference type="GO" id="GO:0030425">
    <property type="term" value="C:dendrite"/>
    <property type="evidence" value="ECO:0007669"/>
    <property type="project" value="TreeGrafter"/>
</dbReference>
<evidence type="ECO:0000313" key="5">
    <source>
        <dbReference type="Proteomes" id="UP001209878"/>
    </source>
</evidence>
<dbReference type="SMART" id="SM00750">
    <property type="entry name" value="KIND"/>
    <property type="match status" value="1"/>
</dbReference>
<feature type="compositionally biased region" description="Polar residues" evidence="2">
    <location>
        <begin position="482"/>
        <end position="497"/>
    </location>
</feature>
<dbReference type="GO" id="GO:0043025">
    <property type="term" value="C:neuronal cell body"/>
    <property type="evidence" value="ECO:0007669"/>
    <property type="project" value="TreeGrafter"/>
</dbReference>
<dbReference type="Proteomes" id="UP001209878">
    <property type="component" value="Unassembled WGS sequence"/>
</dbReference>
<evidence type="ECO:0000259" key="3">
    <source>
        <dbReference type="PROSITE" id="PS51377"/>
    </source>
</evidence>
<sequence>MEQQTVRQILEKLGSGLHETELWALCTECVHALLRCGTQALPGYVSLDTVVITDNGHVDFQEVAEVAELELLYLAPELQENGVITEKTCLFGVAVLLWLAADYKMPTNQEPALSEEFENLLISMTQDNADLRPLTSAVLQVCKNYQRSQDVTSTFVCQMLASDARKAEAFGKTNVLVRNILDEALEHEAVSQKAQLMDSIKAAQLQLKPVSDRQLAEKHVEKSLHERLMEEIRQPQVKLRKCRQPRLRSVRAMFQSDSRLLRGLARVTSGATDRSRTQNFQPSLGSAFSLVNSQKQGMVNRQRKPNEYSSVPSALNSSATHFQPIVLTPTGDVKRREMPKIPVMSDAEREQKVARKLEELKMNVRRNQLPSHLAADLERETPTTEAKFVSELKIGKVGEAKQEGASPWSGSGGQVGEGSPRALPQPGHTRQGYYLGHNVPMSPVKNGQFYYGGGGSEGHVMSPCHQRWGSDDAPYQGVFTSPVHSSPGQGQSDSMSPLGQFGQGYLPQQMAPQQPFPMATPFPFQVQLQQDPRTGFFQMIPVPMPSMPHAAMPVMQHTPGMMPAYSMPVLPTPSPPQPTQEHQYQTNNQSKQSRYRPQGDTTEGWSHGVRGRIKSTRVHRLRTAKSGETEGDFDKGDDAMDRDSKRCLRLEEVEEGKNNSEEWSDLDMASDRRRRDWKSNLKRAKSGSHIDYQYNEVDTDASPPSAFSRTTYRSSLRLENGLSRSQPNIGGHQMAVYENGGSKKKLDCVSPDDLCSSTPPSPSWSKDSGVSGVNMKGSADPTLIERLLNGDNSVKQQKLMRVIHLIRDEFAFDGYMENGIEDLAMGEYLVVLDDTM</sequence>
<dbReference type="InterPro" id="IPR011019">
    <property type="entry name" value="KIND_dom"/>
</dbReference>
<protein>
    <recommendedName>
        <fullName evidence="3">KIND domain-containing protein</fullName>
    </recommendedName>
</protein>
<accession>A0AAD9KP16</accession>
<feature type="region of interest" description="Disordered" evidence="2">
    <location>
        <begin position="482"/>
        <end position="516"/>
    </location>
</feature>
<feature type="region of interest" description="Disordered" evidence="2">
    <location>
        <begin position="751"/>
        <end position="772"/>
    </location>
</feature>
<dbReference type="AlphaFoldDB" id="A0AAD9KP16"/>
<feature type="region of interest" description="Disordered" evidence="2">
    <location>
        <begin position="295"/>
        <end position="315"/>
    </location>
</feature>